<proteinExistence type="predicted"/>
<feature type="chain" id="PRO_5003011758" evidence="1">
    <location>
        <begin position="26"/>
        <end position="427"/>
    </location>
</feature>
<dbReference type="OrthoDB" id="5561551at2"/>
<dbReference type="Proteomes" id="UP000001880">
    <property type="component" value="Chromosome"/>
</dbReference>
<dbReference type="STRING" id="502025.Hoch_1788"/>
<dbReference type="Gene3D" id="3.40.50.1110">
    <property type="entry name" value="SGNH hydrolase"/>
    <property type="match status" value="1"/>
</dbReference>
<dbReference type="HOGENOM" id="CLU_642164_0_0_7"/>
<feature type="signal peptide" evidence="1">
    <location>
        <begin position="1"/>
        <end position="25"/>
    </location>
</feature>
<dbReference type="GO" id="GO:0016788">
    <property type="term" value="F:hydrolase activity, acting on ester bonds"/>
    <property type="evidence" value="ECO:0007669"/>
    <property type="project" value="InterPro"/>
</dbReference>
<reference evidence="2 3" key="1">
    <citation type="journal article" date="2010" name="Stand. Genomic Sci.">
        <title>Complete genome sequence of Haliangium ochraceum type strain (SMP-2).</title>
        <authorList>
            <consortium name="US DOE Joint Genome Institute (JGI-PGF)"/>
            <person name="Ivanova N."/>
            <person name="Daum C."/>
            <person name="Lang E."/>
            <person name="Abt B."/>
            <person name="Kopitz M."/>
            <person name="Saunders E."/>
            <person name="Lapidus A."/>
            <person name="Lucas S."/>
            <person name="Glavina Del Rio T."/>
            <person name="Nolan M."/>
            <person name="Tice H."/>
            <person name="Copeland A."/>
            <person name="Cheng J.F."/>
            <person name="Chen F."/>
            <person name="Bruce D."/>
            <person name="Goodwin L."/>
            <person name="Pitluck S."/>
            <person name="Mavromatis K."/>
            <person name="Pati A."/>
            <person name="Mikhailova N."/>
            <person name="Chen A."/>
            <person name="Palaniappan K."/>
            <person name="Land M."/>
            <person name="Hauser L."/>
            <person name="Chang Y.J."/>
            <person name="Jeffries C.D."/>
            <person name="Detter J.C."/>
            <person name="Brettin T."/>
            <person name="Rohde M."/>
            <person name="Goker M."/>
            <person name="Bristow J."/>
            <person name="Markowitz V."/>
            <person name="Eisen J.A."/>
            <person name="Hugenholtz P."/>
            <person name="Kyrpides N.C."/>
            <person name="Klenk H.P."/>
        </authorList>
    </citation>
    <scope>NUCLEOTIDE SEQUENCE [LARGE SCALE GENOMIC DNA]</scope>
    <source>
        <strain evidence="3">DSM 14365 / CIP 107738 / JCM 11303 / AJ 13395 / SMP-2</strain>
    </source>
</reference>
<sequence>MWSHANRIALGAIVLLGFASTTVQAAPNKIGAIGDSISAAMDTNDDCDTLVSCVAQFGEDRGYSWTTGYALSDSMRNMLGFSATVEHQKNGSRWQDAPGQAQKILNDGGAHTVTIELGGNDVCRDVNDTLPTRAEIAAQIRTTMSTLVNASASTRPSRILLAEVPDVVALRNTMRNQENFAFETCQDLWDVNTDALNVNTCDWGFFDFICDFFDYVIEDYVAPLVDVMVAAFDVDFPCGYVLNSASNSTKRTLARSLNNEINSAIQAAAQEWNGVNGVEVRFANNVYEYQYTTGDVSQIDCFHPNRNGQRNLARTIYSGAGFGTRSPVQDLAAPVMASSPASSAWWNGSGTYRDIHFTFTTNEQSSIEVWTYNCDYGNWYFEGETNETPTDHEFRMEGFNYSYYWQTHVRPTDRNNNTGTWYSTGCI</sequence>
<dbReference type="SUPFAM" id="SSF52266">
    <property type="entry name" value="SGNH hydrolase"/>
    <property type="match status" value="1"/>
</dbReference>
<dbReference type="KEGG" id="hoh:Hoch_1788"/>
<dbReference type="RefSeq" id="WP_012826945.1">
    <property type="nucleotide sequence ID" value="NC_013440.1"/>
</dbReference>
<name>D0LXY2_HALO1</name>
<dbReference type="EMBL" id="CP001804">
    <property type="protein sequence ID" value="ACY14337.1"/>
    <property type="molecule type" value="Genomic_DNA"/>
</dbReference>
<protein>
    <submittedName>
        <fullName evidence="2">Uncharacterized protein</fullName>
    </submittedName>
</protein>
<accession>D0LXY2</accession>
<keyword evidence="1" id="KW-0732">Signal</keyword>
<dbReference type="InterPro" id="IPR001087">
    <property type="entry name" value="GDSL"/>
</dbReference>
<organism evidence="2 3">
    <name type="scientific">Haliangium ochraceum (strain DSM 14365 / JCM 11303 / SMP-2)</name>
    <dbReference type="NCBI Taxonomy" id="502025"/>
    <lineage>
        <taxon>Bacteria</taxon>
        <taxon>Pseudomonadati</taxon>
        <taxon>Myxococcota</taxon>
        <taxon>Polyangia</taxon>
        <taxon>Haliangiales</taxon>
        <taxon>Kofleriaceae</taxon>
        <taxon>Haliangium</taxon>
    </lineage>
</organism>
<keyword evidence="3" id="KW-1185">Reference proteome</keyword>
<gene>
    <name evidence="2" type="ordered locus">Hoch_1788</name>
</gene>
<evidence type="ECO:0000313" key="2">
    <source>
        <dbReference type="EMBL" id="ACY14337.1"/>
    </source>
</evidence>
<evidence type="ECO:0000313" key="3">
    <source>
        <dbReference type="Proteomes" id="UP000001880"/>
    </source>
</evidence>
<dbReference type="InterPro" id="IPR036514">
    <property type="entry name" value="SGNH_hydro_sf"/>
</dbReference>
<evidence type="ECO:0000256" key="1">
    <source>
        <dbReference type="SAM" id="SignalP"/>
    </source>
</evidence>
<dbReference type="AlphaFoldDB" id="D0LXY2"/>
<dbReference type="Pfam" id="PF00657">
    <property type="entry name" value="Lipase_GDSL"/>
    <property type="match status" value="1"/>
</dbReference>